<evidence type="ECO:0000313" key="8">
    <source>
        <dbReference type="Proteomes" id="UP000813824"/>
    </source>
</evidence>
<reference evidence="7" key="1">
    <citation type="journal article" date="2021" name="New Phytol.">
        <title>Evolutionary innovations through gain and loss of genes in the ectomycorrhizal Boletales.</title>
        <authorList>
            <person name="Wu G."/>
            <person name="Miyauchi S."/>
            <person name="Morin E."/>
            <person name="Kuo A."/>
            <person name="Drula E."/>
            <person name="Varga T."/>
            <person name="Kohler A."/>
            <person name="Feng B."/>
            <person name="Cao Y."/>
            <person name="Lipzen A."/>
            <person name="Daum C."/>
            <person name="Hundley H."/>
            <person name="Pangilinan J."/>
            <person name="Johnson J."/>
            <person name="Barry K."/>
            <person name="LaButti K."/>
            <person name="Ng V."/>
            <person name="Ahrendt S."/>
            <person name="Min B."/>
            <person name="Choi I.G."/>
            <person name="Park H."/>
            <person name="Plett J.M."/>
            <person name="Magnuson J."/>
            <person name="Spatafora J.W."/>
            <person name="Nagy L.G."/>
            <person name="Henrissat B."/>
            <person name="Grigoriev I.V."/>
            <person name="Yang Z.L."/>
            <person name="Xu J."/>
            <person name="Martin F.M."/>
        </authorList>
    </citation>
    <scope>NUCLEOTIDE SEQUENCE</scope>
    <source>
        <strain evidence="7">KKN 215</strain>
    </source>
</reference>
<dbReference type="InterPro" id="IPR000306">
    <property type="entry name" value="Znf_FYVE"/>
</dbReference>
<evidence type="ECO:0000256" key="5">
    <source>
        <dbReference type="SAM" id="MobiDB-lite"/>
    </source>
</evidence>
<feature type="compositionally biased region" description="Low complexity" evidence="5">
    <location>
        <begin position="225"/>
        <end position="240"/>
    </location>
</feature>
<dbReference type="InterPro" id="IPR036531">
    <property type="entry name" value="Rbsn_Rab-bd_sf"/>
</dbReference>
<dbReference type="InterPro" id="IPR021565">
    <property type="entry name" value="Rbsn_Rab-bd"/>
</dbReference>
<keyword evidence="1" id="KW-0479">Metal-binding</keyword>
<feature type="compositionally biased region" description="Low complexity" evidence="5">
    <location>
        <begin position="690"/>
        <end position="707"/>
    </location>
</feature>
<evidence type="ECO:0000313" key="7">
    <source>
        <dbReference type="EMBL" id="KAH8106780.1"/>
    </source>
</evidence>
<evidence type="ECO:0000256" key="2">
    <source>
        <dbReference type="ARBA" id="ARBA00022771"/>
    </source>
</evidence>
<evidence type="ECO:0000256" key="3">
    <source>
        <dbReference type="ARBA" id="ARBA00022833"/>
    </source>
</evidence>
<dbReference type="PANTHER" id="PTHR13510:SF44">
    <property type="entry name" value="RABENOSYN-5"/>
    <property type="match status" value="1"/>
</dbReference>
<dbReference type="SMART" id="SM00064">
    <property type="entry name" value="FYVE"/>
    <property type="match status" value="1"/>
</dbReference>
<feature type="compositionally biased region" description="Low complexity" evidence="5">
    <location>
        <begin position="154"/>
        <end position="166"/>
    </location>
</feature>
<dbReference type="GO" id="GO:0008270">
    <property type="term" value="F:zinc ion binding"/>
    <property type="evidence" value="ECO:0007669"/>
    <property type="project" value="UniProtKB-KW"/>
</dbReference>
<keyword evidence="2 4" id="KW-0863">Zinc-finger</keyword>
<feature type="domain" description="FYVE-type" evidence="6">
    <location>
        <begin position="465"/>
        <end position="568"/>
    </location>
</feature>
<feature type="region of interest" description="Disordered" evidence="5">
    <location>
        <begin position="391"/>
        <end position="415"/>
    </location>
</feature>
<feature type="region of interest" description="Disordered" evidence="5">
    <location>
        <begin position="684"/>
        <end position="712"/>
    </location>
</feature>
<dbReference type="SUPFAM" id="SSF140125">
    <property type="entry name" value="Rabenosyn-5 Rab-binding domain-like"/>
    <property type="match status" value="1"/>
</dbReference>
<organism evidence="7 8">
    <name type="scientific">Cristinia sonorae</name>
    <dbReference type="NCBI Taxonomy" id="1940300"/>
    <lineage>
        <taxon>Eukaryota</taxon>
        <taxon>Fungi</taxon>
        <taxon>Dikarya</taxon>
        <taxon>Basidiomycota</taxon>
        <taxon>Agaricomycotina</taxon>
        <taxon>Agaricomycetes</taxon>
        <taxon>Agaricomycetidae</taxon>
        <taxon>Agaricales</taxon>
        <taxon>Pleurotineae</taxon>
        <taxon>Stephanosporaceae</taxon>
        <taxon>Cristinia</taxon>
    </lineage>
</organism>
<dbReference type="Pfam" id="PF11464">
    <property type="entry name" value="Rbsn"/>
    <property type="match status" value="1"/>
</dbReference>
<feature type="region of interest" description="Disordered" evidence="5">
    <location>
        <begin position="1"/>
        <end position="53"/>
    </location>
</feature>
<dbReference type="PROSITE" id="PS50178">
    <property type="entry name" value="ZF_FYVE"/>
    <property type="match status" value="1"/>
</dbReference>
<dbReference type="CDD" id="cd15737">
    <property type="entry name" value="FYVE2_Vac1p_like"/>
    <property type="match status" value="1"/>
</dbReference>
<dbReference type="AlphaFoldDB" id="A0A8K0UX53"/>
<dbReference type="SUPFAM" id="SSF57903">
    <property type="entry name" value="FYVE/PHD zinc finger"/>
    <property type="match status" value="1"/>
</dbReference>
<feature type="compositionally biased region" description="Polar residues" evidence="5">
    <location>
        <begin position="20"/>
        <end position="34"/>
    </location>
</feature>
<dbReference type="InterPro" id="IPR052727">
    <property type="entry name" value="Rab4/Rab5_effector"/>
</dbReference>
<dbReference type="OrthoDB" id="166134at2759"/>
<dbReference type="Gene3D" id="3.30.40.10">
    <property type="entry name" value="Zinc/RING finger domain, C3HC4 (zinc finger)"/>
    <property type="match status" value="1"/>
</dbReference>
<protein>
    <submittedName>
        <fullName evidence="7">FYVE-domain-containing protein</fullName>
    </submittedName>
</protein>
<proteinExistence type="predicted"/>
<feature type="compositionally biased region" description="Polar residues" evidence="5">
    <location>
        <begin position="241"/>
        <end position="251"/>
    </location>
</feature>
<keyword evidence="3" id="KW-0862">Zinc</keyword>
<evidence type="ECO:0000259" key="6">
    <source>
        <dbReference type="PROSITE" id="PS50178"/>
    </source>
</evidence>
<dbReference type="InterPro" id="IPR011011">
    <property type="entry name" value="Znf_FYVE_PHD"/>
</dbReference>
<feature type="compositionally biased region" description="Low complexity" evidence="5">
    <location>
        <begin position="307"/>
        <end position="336"/>
    </location>
</feature>
<dbReference type="InterPro" id="IPR017455">
    <property type="entry name" value="Znf_FYVE-rel"/>
</dbReference>
<feature type="compositionally biased region" description="Polar residues" evidence="5">
    <location>
        <begin position="208"/>
        <end position="220"/>
    </location>
</feature>
<feature type="compositionally biased region" description="Polar residues" evidence="5">
    <location>
        <begin position="277"/>
        <end position="286"/>
    </location>
</feature>
<name>A0A8K0UX53_9AGAR</name>
<dbReference type="Gene3D" id="4.10.860.20">
    <property type="entry name" value="Rabenosyn, Rab binding domain"/>
    <property type="match status" value="1"/>
</dbReference>
<dbReference type="Pfam" id="PF01363">
    <property type="entry name" value="FYVE"/>
    <property type="match status" value="1"/>
</dbReference>
<feature type="compositionally biased region" description="Low complexity" evidence="5">
    <location>
        <begin position="104"/>
        <end position="124"/>
    </location>
</feature>
<comment type="caution">
    <text evidence="7">The sequence shown here is derived from an EMBL/GenBank/DDBJ whole genome shotgun (WGS) entry which is preliminary data.</text>
</comment>
<dbReference type="EMBL" id="JAEVFJ010000002">
    <property type="protein sequence ID" value="KAH8106780.1"/>
    <property type="molecule type" value="Genomic_DNA"/>
</dbReference>
<accession>A0A8K0UX53</accession>
<feature type="region of interest" description="Disordered" evidence="5">
    <location>
        <begin position="104"/>
        <end position="356"/>
    </location>
</feature>
<evidence type="ECO:0000256" key="1">
    <source>
        <dbReference type="ARBA" id="ARBA00022723"/>
    </source>
</evidence>
<dbReference type="InterPro" id="IPR013083">
    <property type="entry name" value="Znf_RING/FYVE/PHD"/>
</dbReference>
<dbReference type="Proteomes" id="UP000813824">
    <property type="component" value="Unassembled WGS sequence"/>
</dbReference>
<dbReference type="PANTHER" id="PTHR13510">
    <property type="entry name" value="FYVE-FINGER-CONTAINING RAB5 EFFECTOR PROTEIN RABENOSYN-5-RELATED"/>
    <property type="match status" value="1"/>
</dbReference>
<keyword evidence="8" id="KW-1185">Reference proteome</keyword>
<feature type="compositionally biased region" description="Basic and acidic residues" evidence="5">
    <location>
        <begin position="391"/>
        <end position="405"/>
    </location>
</feature>
<evidence type="ECO:0000256" key="4">
    <source>
        <dbReference type="PROSITE-ProRule" id="PRU00091"/>
    </source>
</evidence>
<sequence>MSSPPNVPYQAYRSKRHSRNPSNPYLTPNVSPPLQSRPPVSHTNGASLSEPIVPQQHDFAVDLEKQAVINGLVNRLGDIPKALSLTDSVPQSEYLKPISTNVVSVPVEPSSPSEKSPSPALSLSNPQTPPLAPVSVPHSPATPDKPLINGTPQSAPDPVASSSTPSSPGPSPKPTTTRRVSTFRHVPPVRPTTQRPLGSSPLRPAGTHSRTLSSNISVSTRHLDPQQPRSPVYPSSRVSSTASTPLLQPVQTERALPSIPVLDLPASSPNHRPELQLASSPSSQSVMAPPRSSSLVSPPVPPPKPITPTNSQSHSIPSTPASVLSPASSSSSIPTVRQNARSMAPYRPGFQPHGVYRPRTDEYIERRKAGRDTGRVERTRMERRLEKLINLHFPHPDQARDKPSENSRPSAQARRQSSFFDLTFNDLRTKSAGDLWKEVLTTQPAPGSKADIRSTEQTITPWEDDAAVSQCPLCTASFHPLTNRKHHCRLCGRIVCSLPVKYPQRPQTCSLLFVADPVTGRIEEVGEGVDYGVRRRTASTVGKGKGKEISPSSDEDKFLKGVRICRDCRPVILRRQYMHEVHQTPMFSKLYAAFVMLEKEIEEALPQFQELLMKLNNEERPVPEASAARKRLLEAFSQYDALAKRIRLLPCPGGQGSSQDRVQLAILTRANLFLQKNMFPLQAIPKPKKSTGSGKPSPSSTTPEPGGQLVDPNSEIAHALQPLLEQEALLESFVEEAKAHRKFEDAKTLKDNLREIRAEIDRMLANADTGATAKGKGRSG</sequence>
<gene>
    <name evidence="7" type="ORF">BXZ70DRAFT_248393</name>
</gene>